<dbReference type="InterPro" id="IPR036068">
    <property type="entry name" value="Nicotinate_pribotase-like_C"/>
</dbReference>
<dbReference type="AlphaFoldDB" id="E7QUC9"/>
<evidence type="ECO:0000313" key="5">
    <source>
        <dbReference type="Proteomes" id="UP000003751"/>
    </source>
</evidence>
<feature type="domain" description="Quinolinate phosphoribosyl transferase C-terminal" evidence="2">
    <location>
        <begin position="118"/>
        <end position="307"/>
    </location>
</feature>
<dbReference type="CDD" id="cd01571">
    <property type="entry name" value="NAPRTase_B"/>
    <property type="match status" value="1"/>
</dbReference>
<dbReference type="InterPro" id="IPR022412">
    <property type="entry name" value="Quinolinate_PRibosylTrfase_N"/>
</dbReference>
<proteinExistence type="predicted"/>
<dbReference type="PANTHER" id="PTHR43202">
    <property type="entry name" value="NICOTINATE-NUCLEOTIDE PYROPHOSPHORYLASE"/>
    <property type="match status" value="1"/>
</dbReference>
<dbReference type="InterPro" id="IPR035809">
    <property type="entry name" value="NAPRTase_arc-type"/>
</dbReference>
<reference evidence="4 5" key="1">
    <citation type="journal article" date="2014" name="ISME J.">
        <title>Trehalose/2-sulfotrehalose biosynthesis and glycine-betaine uptake are widely spread mechanisms for osmoadaptation in the Halobacteriales.</title>
        <authorList>
            <person name="Youssef N.H."/>
            <person name="Savage-Ashlock K.N."/>
            <person name="McCully A.L."/>
            <person name="Luedtke B."/>
            <person name="Shaw E.I."/>
            <person name="Hoff W.D."/>
            <person name="Elshahed M.S."/>
        </authorList>
    </citation>
    <scope>NUCLEOTIDE SEQUENCE [LARGE SCALE GENOMIC DNA]</scope>
    <source>
        <strain evidence="4 5">DX253</strain>
    </source>
</reference>
<dbReference type="Gene3D" id="3.90.1170.20">
    <property type="entry name" value="Quinolinate phosphoribosyl transferase, N-terminal domain"/>
    <property type="match status" value="1"/>
</dbReference>
<dbReference type="STRING" id="797209.GCA_000376445_02385"/>
<dbReference type="SUPFAM" id="SSF54675">
    <property type="entry name" value="Nicotinate/Quinolinate PRTase N-terminal domain-like"/>
    <property type="match status" value="1"/>
</dbReference>
<accession>E7QUC9</accession>
<dbReference type="GO" id="GO:0004516">
    <property type="term" value="F:nicotinate phosphoribosyltransferase activity"/>
    <property type="evidence" value="ECO:0007669"/>
    <property type="project" value="UniProtKB-EC"/>
</dbReference>
<evidence type="ECO:0000313" key="4">
    <source>
        <dbReference type="EMBL" id="EFW92208.1"/>
    </source>
</evidence>
<dbReference type="EMBL" id="AEMG01000009">
    <property type="protein sequence ID" value="EFW92208.1"/>
    <property type="molecule type" value="Genomic_DNA"/>
</dbReference>
<dbReference type="SUPFAM" id="SSF51690">
    <property type="entry name" value="Nicotinate/Quinolinate PRTase C-terminal domain-like"/>
    <property type="match status" value="1"/>
</dbReference>
<keyword evidence="4" id="KW-0328">Glycosyltransferase</keyword>
<organism evidence="4 5">
    <name type="scientific">Haladaptatus paucihalophilus DX253</name>
    <dbReference type="NCBI Taxonomy" id="797209"/>
    <lineage>
        <taxon>Archaea</taxon>
        <taxon>Methanobacteriati</taxon>
        <taxon>Methanobacteriota</taxon>
        <taxon>Stenosarchaea group</taxon>
        <taxon>Halobacteria</taxon>
        <taxon>Halobacteriales</taxon>
        <taxon>Haladaptataceae</taxon>
        <taxon>Haladaptatus</taxon>
    </lineage>
</organism>
<keyword evidence="1 4" id="KW-0808">Transferase</keyword>
<protein>
    <submittedName>
        <fullName evidence="4">Nicotinate phosphoribosyltransferase</fullName>
        <ecNumber evidence="4">6.3.4.21</ecNumber>
    </submittedName>
</protein>
<dbReference type="Pfam" id="PF01729">
    <property type="entry name" value="QRPTase_C"/>
    <property type="match status" value="1"/>
</dbReference>
<dbReference type="InterPro" id="IPR013785">
    <property type="entry name" value="Aldolase_TIM"/>
</dbReference>
<dbReference type="PANTHER" id="PTHR43202:SF1">
    <property type="entry name" value="NICOTINATE PHOSPHORIBOSYLTRANSFERASE"/>
    <property type="match status" value="1"/>
</dbReference>
<comment type="caution">
    <text evidence="4">The sequence shown here is derived from an EMBL/GenBank/DDBJ whole genome shotgun (WGS) entry which is preliminary data.</text>
</comment>
<evidence type="ECO:0000259" key="2">
    <source>
        <dbReference type="Pfam" id="PF01729"/>
    </source>
</evidence>
<dbReference type="NCBIfam" id="NF006415">
    <property type="entry name" value="PRK08662.1"/>
    <property type="match status" value="1"/>
</dbReference>
<dbReference type="InterPro" id="IPR037128">
    <property type="entry name" value="Quinolinate_PRibosylTase_N_sf"/>
</dbReference>
<dbReference type="GO" id="GO:0004514">
    <property type="term" value="F:nicotinate-nucleotide diphosphorylase (carboxylating) activity"/>
    <property type="evidence" value="ECO:0007669"/>
    <property type="project" value="InterPro"/>
</dbReference>
<keyword evidence="4" id="KW-0436">Ligase</keyword>
<dbReference type="InterPro" id="IPR002638">
    <property type="entry name" value="Quinolinate_PRibosylTrfase_C"/>
</dbReference>
<dbReference type="Gene3D" id="3.20.20.70">
    <property type="entry name" value="Aldolase class I"/>
    <property type="match status" value="1"/>
</dbReference>
<gene>
    <name evidence="4" type="ORF">ZOD2009_12045</name>
</gene>
<dbReference type="PATRIC" id="fig|797209.4.peg.2372"/>
<dbReference type="EC" id="6.3.4.21" evidence="4"/>
<dbReference type="eggNOG" id="arCOG01481">
    <property type="taxonomic scope" value="Archaea"/>
</dbReference>
<evidence type="ECO:0000256" key="1">
    <source>
        <dbReference type="ARBA" id="ARBA00022679"/>
    </source>
</evidence>
<dbReference type="UniPathway" id="UPA00253">
    <property type="reaction ID" value="UER00457"/>
</dbReference>
<dbReference type="Pfam" id="PF02749">
    <property type="entry name" value="QRPTase_N"/>
    <property type="match status" value="1"/>
</dbReference>
<dbReference type="InterPro" id="IPR053190">
    <property type="entry name" value="NAPRTase-like"/>
</dbReference>
<dbReference type="GO" id="GO:0009435">
    <property type="term" value="P:NAD+ biosynthetic process"/>
    <property type="evidence" value="ECO:0007669"/>
    <property type="project" value="UniProtKB-UniPathway"/>
</dbReference>
<feature type="domain" description="Quinolinate phosphoribosyl transferase N-terminal" evidence="3">
    <location>
        <begin position="23"/>
        <end position="115"/>
    </location>
</feature>
<dbReference type="Proteomes" id="UP000003751">
    <property type="component" value="Unassembled WGS sequence"/>
</dbReference>
<evidence type="ECO:0000259" key="3">
    <source>
        <dbReference type="Pfam" id="PF02749"/>
    </source>
</evidence>
<name>E7QUC9_HALPU</name>
<sequence length="382" mass="40952">MVRVSDRFDVVPEESIRDGTATDAYFLRTETTLEAAGKNPHVVAEVTADQFPTGEFELLSGVKDAAHLLEGLPIDVDSMAEGRLFDGGPVMSIEGNYLDFARYETSLLGFLSHASGMATNALEARLAAPDSTVLSFGARHVHPSIAAVVERSALVAGLDGFSHVAAGEVLGREPGGTMPHALMLCFGAGNQEDAWRAFDAAVGEDVPRVALCDTFSDEKDEVFRAVNALGDDLDSVRIDTTGSRRGDFEHILRELRWELDSHGFADVDIFASGGLGPDELRQLDGIADGFGVGSYVSNAEPIDFALDIVEVDGEPVSKRGKLSGRKQVYRTADGGHHVGLARHEASGEQLLQPLIRDGELVREFDIDAAARRAIDDATAVEF</sequence>